<comment type="subcellular location">
    <subcellularLocation>
        <location evidence="1">Endomembrane system</location>
        <topology evidence="1">Multi-pass membrane protein</topology>
    </subcellularLocation>
</comment>
<evidence type="ECO:0000313" key="10">
    <source>
        <dbReference type="Proteomes" id="UP000033647"/>
    </source>
</evidence>
<gene>
    <name evidence="9" type="ORF">TI39_contig345g00006</name>
</gene>
<dbReference type="Gene3D" id="1.20.1250.20">
    <property type="entry name" value="MFS general substrate transporter like domains"/>
    <property type="match status" value="1"/>
</dbReference>
<evidence type="ECO:0000256" key="4">
    <source>
        <dbReference type="ARBA" id="ARBA00022692"/>
    </source>
</evidence>
<feature type="transmembrane region" description="Helical" evidence="8">
    <location>
        <begin position="62"/>
        <end position="81"/>
    </location>
</feature>
<evidence type="ECO:0000313" key="9">
    <source>
        <dbReference type="EMBL" id="KJY00021.1"/>
    </source>
</evidence>
<feature type="transmembrane region" description="Helical" evidence="8">
    <location>
        <begin position="88"/>
        <end position="108"/>
    </location>
</feature>
<feature type="transmembrane region" description="Helical" evidence="8">
    <location>
        <begin position="27"/>
        <end position="50"/>
    </location>
</feature>
<name>A0A0F4GV04_9PEZI</name>
<dbReference type="GO" id="GO:0016020">
    <property type="term" value="C:membrane"/>
    <property type="evidence" value="ECO:0007669"/>
    <property type="project" value="InterPro"/>
</dbReference>
<dbReference type="STRING" id="1047168.A0A0F4GV04"/>
<evidence type="ECO:0000256" key="8">
    <source>
        <dbReference type="SAM" id="Phobius"/>
    </source>
</evidence>
<comment type="caution">
    <text evidence="9">The sequence shown here is derived from an EMBL/GenBank/DDBJ whole genome shotgun (WGS) entry which is preliminary data.</text>
</comment>
<dbReference type="PANTHER" id="PTHR10981:SF0">
    <property type="entry name" value="BATTENIN"/>
    <property type="match status" value="1"/>
</dbReference>
<feature type="transmembrane region" description="Helical" evidence="8">
    <location>
        <begin position="368"/>
        <end position="392"/>
    </location>
</feature>
<sequence length="716" mass="77392">MPGPPSATWRRHLSRISSKFVGANPRVLVAFWLFGLINNIFYVIILTAALDLVGPSVPKATVLLACIVPGLATKLVTPYFIHLVPYSLRVVIFVALSTCGMLAVAMSPSTTDAASISSKIAGIVLANISSGAGEINFLALTHYYGPFSLAAWGSGTGGAGLLGAGLYALATTTFGFSVHATLVASTILPIVMLGSYFVLLPLGSLRASRTEGEYLRVNGDEPGDTTTGDFPEAAGTLGQPAAKSASRAHRDPQQSWLSHGLADLKIKLLRARSLVVPYMLPLFLVYLAEYTINQGVAPTLLFPLAESPFKHFRAFYPTYGAIYQLGVFISRSSLPFIRIRSLYVPTLLQVLNLAGLTLHALWPFIPTVWFVFVIVFWEGLLGGLVYVSTFAAIREDIPEEDREFSLGAVSVSDSAGIFLAGLLGAGMETTLCSWQNDEQTNMTQAGSTTEKKDFMSEPITAIGITSEPLQDGDQDGDLIDIGPDGATQAEVFDAPQPPAVKKRKKHRPMNKEEQIEAVGSLERQLKALNEAGAPPSSAAIQNARIRSPIVEDEERKAKKLRFQELGQDTAITDNDTETDSAISFVSASPDDLVTAAEQEASIVPGKLRGKWRKNNKKPRSSPRTKEEMDMDIITNNLNGLGAPLEAALQAAVGLAVKSLARQGDDGYKAMKELKVMEQELKESNRIHLRKMKELLERYGVVAFNVVEVPSDPMVLE</sequence>
<keyword evidence="3" id="KW-0813">Transport</keyword>
<feature type="transmembrane region" description="Helical" evidence="8">
    <location>
        <begin position="147"/>
        <end position="170"/>
    </location>
</feature>
<reference evidence="9 10" key="1">
    <citation type="submission" date="2015-03" db="EMBL/GenBank/DDBJ databases">
        <title>RNA-seq based gene annotation and comparative genomics of four Zymoseptoria species reveal species-specific pathogenicity related genes and transposable element activity.</title>
        <authorList>
            <person name="Grandaubert J."/>
            <person name="Bhattacharyya A."/>
            <person name="Stukenbrock E.H."/>
        </authorList>
    </citation>
    <scope>NUCLEOTIDE SEQUENCE [LARGE SCALE GENOMIC DNA]</scope>
    <source>
        <strain evidence="9 10">Zb18110</strain>
    </source>
</reference>
<protein>
    <recommendedName>
        <fullName evidence="11">Protein BTN</fullName>
    </recommendedName>
</protein>
<organism evidence="9 10">
    <name type="scientific">Zymoseptoria brevis</name>
    <dbReference type="NCBI Taxonomy" id="1047168"/>
    <lineage>
        <taxon>Eukaryota</taxon>
        <taxon>Fungi</taxon>
        <taxon>Dikarya</taxon>
        <taxon>Ascomycota</taxon>
        <taxon>Pezizomycotina</taxon>
        <taxon>Dothideomycetes</taxon>
        <taxon>Dothideomycetidae</taxon>
        <taxon>Mycosphaerellales</taxon>
        <taxon>Mycosphaerellaceae</taxon>
        <taxon>Zymoseptoria</taxon>
    </lineage>
</organism>
<dbReference type="GO" id="GO:0006865">
    <property type="term" value="P:amino acid transport"/>
    <property type="evidence" value="ECO:0007669"/>
    <property type="project" value="UniProtKB-KW"/>
</dbReference>
<dbReference type="Pfam" id="PF02487">
    <property type="entry name" value="CLN3"/>
    <property type="match status" value="1"/>
</dbReference>
<dbReference type="EMBL" id="LAFY01000337">
    <property type="protein sequence ID" value="KJY00021.1"/>
    <property type="molecule type" value="Genomic_DNA"/>
</dbReference>
<dbReference type="PANTHER" id="PTHR10981">
    <property type="entry name" value="BATTENIN"/>
    <property type="match status" value="1"/>
</dbReference>
<dbReference type="GO" id="GO:0051453">
    <property type="term" value="P:regulation of intracellular pH"/>
    <property type="evidence" value="ECO:0007669"/>
    <property type="project" value="TreeGrafter"/>
</dbReference>
<evidence type="ECO:0008006" key="11">
    <source>
        <dbReference type="Google" id="ProtNLM"/>
    </source>
</evidence>
<keyword evidence="10" id="KW-1185">Reference proteome</keyword>
<accession>A0A0F4GV04</accession>
<evidence type="ECO:0000256" key="2">
    <source>
        <dbReference type="ARBA" id="ARBA00007467"/>
    </source>
</evidence>
<dbReference type="PRINTS" id="PR01315">
    <property type="entry name" value="BATTENIN"/>
</dbReference>
<dbReference type="AlphaFoldDB" id="A0A0F4GV04"/>
<evidence type="ECO:0000256" key="3">
    <source>
        <dbReference type="ARBA" id="ARBA00022448"/>
    </source>
</evidence>
<feature type="transmembrane region" description="Helical" evidence="8">
    <location>
        <begin position="274"/>
        <end position="292"/>
    </location>
</feature>
<evidence type="ECO:0000256" key="6">
    <source>
        <dbReference type="ARBA" id="ARBA00022989"/>
    </source>
</evidence>
<feature type="transmembrane region" description="Helical" evidence="8">
    <location>
        <begin position="176"/>
        <end position="199"/>
    </location>
</feature>
<dbReference type="GO" id="GO:0012505">
    <property type="term" value="C:endomembrane system"/>
    <property type="evidence" value="ECO:0007669"/>
    <property type="project" value="UniProtKB-SubCell"/>
</dbReference>
<dbReference type="GO" id="GO:0005773">
    <property type="term" value="C:vacuole"/>
    <property type="evidence" value="ECO:0007669"/>
    <property type="project" value="UniProtKB-ARBA"/>
</dbReference>
<feature type="transmembrane region" description="Helical" evidence="8">
    <location>
        <begin position="120"/>
        <end position="140"/>
    </location>
</feature>
<keyword evidence="7 8" id="KW-0472">Membrane</keyword>
<evidence type="ECO:0000256" key="5">
    <source>
        <dbReference type="ARBA" id="ARBA00022970"/>
    </source>
</evidence>
<feature type="transmembrane region" description="Helical" evidence="8">
    <location>
        <begin position="312"/>
        <end position="330"/>
    </location>
</feature>
<dbReference type="Proteomes" id="UP000033647">
    <property type="component" value="Unassembled WGS sequence"/>
</dbReference>
<feature type="transmembrane region" description="Helical" evidence="8">
    <location>
        <begin position="404"/>
        <end position="427"/>
    </location>
</feature>
<keyword evidence="4 8" id="KW-0812">Transmembrane</keyword>
<dbReference type="OrthoDB" id="5965864at2759"/>
<dbReference type="InterPro" id="IPR036259">
    <property type="entry name" value="MFS_trans_sf"/>
</dbReference>
<dbReference type="SUPFAM" id="SSF103473">
    <property type="entry name" value="MFS general substrate transporter"/>
    <property type="match status" value="1"/>
</dbReference>
<feature type="transmembrane region" description="Helical" evidence="8">
    <location>
        <begin position="342"/>
        <end position="362"/>
    </location>
</feature>
<proteinExistence type="inferred from homology"/>
<keyword evidence="6 8" id="KW-1133">Transmembrane helix</keyword>
<evidence type="ECO:0000256" key="1">
    <source>
        <dbReference type="ARBA" id="ARBA00004127"/>
    </source>
</evidence>
<dbReference type="InterPro" id="IPR003492">
    <property type="entry name" value="Battenin_disease_Cln3"/>
</dbReference>
<keyword evidence="5" id="KW-0029">Amino-acid transport</keyword>
<comment type="similarity">
    <text evidence="2">Belongs to the battenin family.</text>
</comment>
<evidence type="ECO:0000256" key="7">
    <source>
        <dbReference type="ARBA" id="ARBA00023136"/>
    </source>
</evidence>